<dbReference type="GO" id="GO:0005886">
    <property type="term" value="C:plasma membrane"/>
    <property type="evidence" value="ECO:0007669"/>
    <property type="project" value="TreeGrafter"/>
</dbReference>
<dbReference type="GO" id="GO:0005829">
    <property type="term" value="C:cytosol"/>
    <property type="evidence" value="ECO:0007669"/>
    <property type="project" value="TreeGrafter"/>
</dbReference>
<dbReference type="GO" id="GO:0043548">
    <property type="term" value="F:phosphatidylinositol 3-kinase binding"/>
    <property type="evidence" value="ECO:0007669"/>
    <property type="project" value="TreeGrafter"/>
</dbReference>
<feature type="region of interest" description="Disordered" evidence="1">
    <location>
        <begin position="208"/>
        <end position="256"/>
    </location>
</feature>
<dbReference type="OrthoDB" id="946068at2759"/>
<dbReference type="PANTHER" id="PTHR10614">
    <property type="entry name" value="INSULIN RECEPTOR SUBSTRATE"/>
    <property type="match status" value="1"/>
</dbReference>
<feature type="compositionally biased region" description="Low complexity" evidence="1">
    <location>
        <begin position="229"/>
        <end position="256"/>
    </location>
</feature>
<dbReference type="Proteomes" id="UP000518266">
    <property type="component" value="Unassembled WGS sequence"/>
</dbReference>
<evidence type="ECO:0000313" key="2">
    <source>
        <dbReference type="EMBL" id="KAF3837387.1"/>
    </source>
</evidence>
<dbReference type="AlphaFoldDB" id="A0A7J5XLE4"/>
<reference evidence="2 3" key="1">
    <citation type="submission" date="2020-03" db="EMBL/GenBank/DDBJ databases">
        <title>Dissostichus mawsoni Genome sequencing and assembly.</title>
        <authorList>
            <person name="Park H."/>
        </authorList>
    </citation>
    <scope>NUCLEOTIDE SEQUENCE [LARGE SCALE GENOMIC DNA]</scope>
    <source>
        <strain evidence="2">DM0001</strain>
        <tissue evidence="2">Muscle</tissue>
    </source>
</reference>
<feature type="compositionally biased region" description="Polar residues" evidence="1">
    <location>
        <begin position="344"/>
        <end position="362"/>
    </location>
</feature>
<gene>
    <name evidence="2" type="ORF">F7725_004851</name>
</gene>
<organism evidence="2 3">
    <name type="scientific">Dissostichus mawsoni</name>
    <name type="common">Antarctic cod</name>
    <dbReference type="NCBI Taxonomy" id="36200"/>
    <lineage>
        <taxon>Eukaryota</taxon>
        <taxon>Metazoa</taxon>
        <taxon>Chordata</taxon>
        <taxon>Craniata</taxon>
        <taxon>Vertebrata</taxon>
        <taxon>Euteleostomi</taxon>
        <taxon>Actinopterygii</taxon>
        <taxon>Neopterygii</taxon>
        <taxon>Teleostei</taxon>
        <taxon>Neoteleostei</taxon>
        <taxon>Acanthomorphata</taxon>
        <taxon>Eupercaria</taxon>
        <taxon>Perciformes</taxon>
        <taxon>Notothenioidei</taxon>
        <taxon>Nototheniidae</taxon>
        <taxon>Dissostichus</taxon>
    </lineage>
</organism>
<name>A0A7J5XLE4_DISMA</name>
<evidence type="ECO:0000256" key="1">
    <source>
        <dbReference type="SAM" id="MobiDB-lite"/>
    </source>
</evidence>
<accession>A0A7J5XLE4</accession>
<dbReference type="InterPro" id="IPR039011">
    <property type="entry name" value="IRS"/>
</dbReference>
<dbReference type="PANTHER" id="PTHR10614:SF2">
    <property type="entry name" value="INSULIN RECEPTOR SUBSTRATE 4"/>
    <property type="match status" value="1"/>
</dbReference>
<proteinExistence type="predicted"/>
<keyword evidence="3" id="KW-1185">Reference proteome</keyword>
<feature type="compositionally biased region" description="Basic and acidic residues" evidence="1">
    <location>
        <begin position="216"/>
        <end position="225"/>
    </location>
</feature>
<dbReference type="GO" id="GO:0008286">
    <property type="term" value="P:insulin receptor signaling pathway"/>
    <property type="evidence" value="ECO:0007669"/>
    <property type="project" value="InterPro"/>
</dbReference>
<sequence length="412" mass="43999">MADRRAERPNRLPLGRRSFHGPLRVSEPPPASSGTSTSVPATVSSSERPSSPGEYINIEFGDHYPHQQQPPDYPHTVQDEAPSSSDRRSSPHQDYMSVEVGVDQQDASGCKKQSPRPSLVAPWNPPSYIRPLATNPGASPGAGDHWRSMGDDYTDMTFSRGERTQTSPTAMLQHLCVIEGRYGHPPPASSSTPLLPLTLRAQEGCRHNSWSPRWFEPTRKADGDTVQRLSSTSSSNSTPSGLVPSANPPTLANPTAPYLAEGQASRWTSSASFDSMWVSMEGLGGESPVHHAPVRSMEMGAASASTSASSSSGGGRMCRNMSVGYQNGLNYIALELREDGSNAGVTSGAGSSNGGLVSTPGTVPTPENGAYASIDFTKSDGSRRQRRLTVGNAVDEDEDDVHRGSVFFPEFL</sequence>
<evidence type="ECO:0000313" key="3">
    <source>
        <dbReference type="Proteomes" id="UP000518266"/>
    </source>
</evidence>
<dbReference type="GO" id="GO:0005158">
    <property type="term" value="F:insulin receptor binding"/>
    <property type="evidence" value="ECO:0007669"/>
    <property type="project" value="InterPro"/>
</dbReference>
<comment type="caution">
    <text evidence="2">The sequence shown here is derived from an EMBL/GenBank/DDBJ whole genome shotgun (WGS) entry which is preliminary data.</text>
</comment>
<dbReference type="EMBL" id="JAAKFY010000023">
    <property type="protein sequence ID" value="KAF3837387.1"/>
    <property type="molecule type" value="Genomic_DNA"/>
</dbReference>
<feature type="region of interest" description="Disordered" evidence="1">
    <location>
        <begin position="1"/>
        <end position="94"/>
    </location>
</feature>
<protein>
    <submittedName>
        <fullName evidence="2">Uncharacterized protein</fullName>
    </submittedName>
</protein>
<feature type="compositionally biased region" description="Low complexity" evidence="1">
    <location>
        <begin position="32"/>
        <end position="47"/>
    </location>
</feature>
<feature type="region of interest" description="Disordered" evidence="1">
    <location>
        <begin position="344"/>
        <end position="367"/>
    </location>
</feature>
<feature type="compositionally biased region" description="Basic and acidic residues" evidence="1">
    <location>
        <begin position="1"/>
        <end position="10"/>
    </location>
</feature>